<dbReference type="EMBL" id="ON529858">
    <property type="protein sequence ID" value="UTC29911.1"/>
    <property type="molecule type" value="Genomic_DNA"/>
</dbReference>
<evidence type="ECO:0000259" key="3">
    <source>
        <dbReference type="SMART" id="SM00482"/>
    </source>
</evidence>
<keyword evidence="5" id="KW-1185">Reference proteome</keyword>
<dbReference type="GO" id="GO:0006302">
    <property type="term" value="P:double-strand break repair"/>
    <property type="evidence" value="ECO:0007669"/>
    <property type="project" value="TreeGrafter"/>
</dbReference>
<dbReference type="InterPro" id="IPR043502">
    <property type="entry name" value="DNA/RNA_pol_sf"/>
</dbReference>
<accession>A0A9E7N7Z1</accession>
<sequence>MIIPRGRRLLWDIETNGLLLKLTRVHIIVIKDIDTRQVWRFRRNDREDTIRDGIDMLNEAELIVGHNIVGFDMPALWKVYGSYFDPRGVVRDTMVMARMLFADIKENDFKMWKRGQLYGGYIGSHELGAWGERLGFPKGDYSDVKIEEAKSRGLTDKEEIMTYVWATWNQEMDDYAENDVTVTEALWTKIEQKPWSETATKLEHLVHDMMERVQVNGFPFDRDQARVLETSLRTSLDALSEAAIEHFGSWWVPMKWKKVNDSTTYTNPETGKEEKDQPGFRPRAEFGENGSREFWGEVTVPPKNIRYKDNKVSGGDRTAGCAYTAIKKIEFNPNSRPQIIDRLKKVYGWEPQEFTEAGSPSVNDEVLRDLAQVREEGSNRLVIPICEDLAEIFYFKKRLGQLVDGKNGWLVKCEEWNGDGKIHGRIVVGGTVTNRASHSNPNIAQVPRVVFKSPAQFNEDGTPLLGPNGEQIFGKPVRDPETGEFILDDEGKVKTKKVLMKGREGDHGWDCRNLFYVPEGWVLMGADQAGIELRCLAHFMAEFDGGAYGEIVLNGDIHAVHQQAMELESRDLAKTFIYAMIYGAQDYKLGCTVDPSVSLYPQKAKALGAEMRRRIMTRIPALQQVIKAVQRMAKHGYVLGLDGRELYVRAKHSALNTLLQGAGATIAKAWCVLFEQLCEEDGLKSGWDGDFAVLAWVHDEMQVAVRDDPRVRMICSKNMEEAARLAGERFDFRLPVDVTVKFGQRWSDTH</sequence>
<dbReference type="SUPFAM" id="SSF56672">
    <property type="entry name" value="DNA/RNA polymerases"/>
    <property type="match status" value="1"/>
</dbReference>
<dbReference type="Gene3D" id="1.20.1060.10">
    <property type="entry name" value="Taq DNA Polymerase, Chain T, domain 4"/>
    <property type="match status" value="1"/>
</dbReference>
<dbReference type="Proteomes" id="UP001057427">
    <property type="component" value="Segment"/>
</dbReference>
<feature type="domain" description="DNA-directed DNA polymerase family A palm" evidence="3">
    <location>
        <begin position="508"/>
        <end position="709"/>
    </location>
</feature>
<dbReference type="InterPro" id="IPR012337">
    <property type="entry name" value="RNaseH-like_sf"/>
</dbReference>
<keyword evidence="2" id="KW-1194">Viral DNA replication</keyword>
<keyword evidence="1" id="KW-0235">DNA replication</keyword>
<dbReference type="GO" id="GO:0039693">
    <property type="term" value="P:viral DNA genome replication"/>
    <property type="evidence" value="ECO:0007669"/>
    <property type="project" value="UniProtKB-KW"/>
</dbReference>
<organism evidence="4 5">
    <name type="scientific">Brevundimonas phage vB_BgoS-Bajun</name>
    <dbReference type="NCBI Taxonomy" id="2948594"/>
    <lineage>
        <taxon>Viruses</taxon>
        <taxon>Duplodnaviria</taxon>
        <taxon>Heunggongvirae</taxon>
        <taxon>Uroviricota</taxon>
        <taxon>Caudoviricetes</taxon>
        <taxon>Dolichocephalovirinae</taxon>
    </lineage>
</organism>
<protein>
    <submittedName>
        <fullName evidence="4">DNA polymerase</fullName>
    </submittedName>
</protein>
<dbReference type="GO" id="GO:0003677">
    <property type="term" value="F:DNA binding"/>
    <property type="evidence" value="ECO:0007669"/>
    <property type="project" value="InterPro"/>
</dbReference>
<dbReference type="Pfam" id="PF00476">
    <property type="entry name" value="DNA_pol_A"/>
    <property type="match status" value="1"/>
</dbReference>
<evidence type="ECO:0000256" key="2">
    <source>
        <dbReference type="ARBA" id="ARBA00023109"/>
    </source>
</evidence>
<proteinExistence type="predicted"/>
<dbReference type="Gene3D" id="3.30.420.10">
    <property type="entry name" value="Ribonuclease H-like superfamily/Ribonuclease H"/>
    <property type="match status" value="1"/>
</dbReference>
<dbReference type="GO" id="GO:0006261">
    <property type="term" value="P:DNA-templated DNA replication"/>
    <property type="evidence" value="ECO:0007669"/>
    <property type="project" value="InterPro"/>
</dbReference>
<reference evidence="4" key="1">
    <citation type="submission" date="2022-05" db="EMBL/GenBank/DDBJ databases">
        <authorList>
            <person name="Friedrich I."/>
            <person name="Poehlein A."/>
            <person name="Schneider D."/>
            <person name="Hertel R."/>
            <person name="Daniel R."/>
        </authorList>
    </citation>
    <scope>NUCLEOTIDE SEQUENCE</scope>
</reference>
<gene>
    <name evidence="4" type="ORF">BAJUN_03050</name>
</gene>
<dbReference type="InterPro" id="IPR036397">
    <property type="entry name" value="RNaseH_sf"/>
</dbReference>
<evidence type="ECO:0000313" key="4">
    <source>
        <dbReference type="EMBL" id="UTC29911.1"/>
    </source>
</evidence>
<dbReference type="PANTHER" id="PTHR10133">
    <property type="entry name" value="DNA POLYMERASE I"/>
    <property type="match status" value="1"/>
</dbReference>
<dbReference type="InterPro" id="IPR001098">
    <property type="entry name" value="DNA-dir_DNA_pol_A_palm_dom"/>
</dbReference>
<dbReference type="InterPro" id="IPR002298">
    <property type="entry name" value="DNA_polymerase_A"/>
</dbReference>
<dbReference type="GO" id="GO:0003887">
    <property type="term" value="F:DNA-directed DNA polymerase activity"/>
    <property type="evidence" value="ECO:0007669"/>
    <property type="project" value="InterPro"/>
</dbReference>
<evidence type="ECO:0000256" key="1">
    <source>
        <dbReference type="ARBA" id="ARBA00022705"/>
    </source>
</evidence>
<dbReference type="SMART" id="SM00482">
    <property type="entry name" value="POLAc"/>
    <property type="match status" value="1"/>
</dbReference>
<dbReference type="SUPFAM" id="SSF53098">
    <property type="entry name" value="Ribonuclease H-like"/>
    <property type="match status" value="1"/>
</dbReference>
<dbReference type="Gene3D" id="3.30.70.370">
    <property type="match status" value="2"/>
</dbReference>
<name>A0A9E7N7Z1_9CAUD</name>
<evidence type="ECO:0000313" key="5">
    <source>
        <dbReference type="Proteomes" id="UP001057427"/>
    </source>
</evidence>
<dbReference type="PANTHER" id="PTHR10133:SF27">
    <property type="entry name" value="DNA POLYMERASE NU"/>
    <property type="match status" value="1"/>
</dbReference>